<reference evidence="2" key="2">
    <citation type="submission" date="2004-02" db="EMBL/GenBank/DDBJ databases">
        <authorList>
            <consortium name="Genoscope"/>
            <consortium name="Whitehead Institute Centre for Genome Research"/>
        </authorList>
    </citation>
    <scope>NUCLEOTIDE SEQUENCE</scope>
</reference>
<protein>
    <submittedName>
        <fullName evidence="2">(spotted green pufferfish) hypothetical protein</fullName>
    </submittedName>
</protein>
<sequence>MANANTREGRLPTLMRPLEGHLPQMKIPGCFRCRCSLEACPGFIVHFIYVFLFLRKYLLYLPMNSGLPCFSDGFC</sequence>
<dbReference type="EMBL" id="CAAE01014531">
    <property type="protein sequence ID" value="CAF97039.1"/>
    <property type="molecule type" value="Genomic_DNA"/>
</dbReference>
<gene>
    <name evidence="2" type="ORF">GSTENG00014286001</name>
</gene>
<keyword evidence="1" id="KW-0472">Membrane</keyword>
<accession>Q4SQP3</accession>
<proteinExistence type="predicted"/>
<dbReference type="AlphaFoldDB" id="Q4SQP3"/>
<feature type="transmembrane region" description="Helical" evidence="1">
    <location>
        <begin position="35"/>
        <end position="54"/>
    </location>
</feature>
<evidence type="ECO:0000313" key="2">
    <source>
        <dbReference type="EMBL" id="CAF97039.1"/>
    </source>
</evidence>
<evidence type="ECO:0000256" key="1">
    <source>
        <dbReference type="SAM" id="Phobius"/>
    </source>
</evidence>
<comment type="caution">
    <text evidence="2">The sequence shown here is derived from an EMBL/GenBank/DDBJ whole genome shotgun (WGS) entry which is preliminary data.</text>
</comment>
<name>Q4SQP3_TETNG</name>
<organism evidence="2">
    <name type="scientific">Tetraodon nigroviridis</name>
    <name type="common">Spotted green pufferfish</name>
    <name type="synonym">Chelonodon nigroviridis</name>
    <dbReference type="NCBI Taxonomy" id="99883"/>
    <lineage>
        <taxon>Eukaryota</taxon>
        <taxon>Metazoa</taxon>
        <taxon>Chordata</taxon>
        <taxon>Craniata</taxon>
        <taxon>Vertebrata</taxon>
        <taxon>Euteleostomi</taxon>
        <taxon>Actinopterygii</taxon>
        <taxon>Neopterygii</taxon>
        <taxon>Teleostei</taxon>
        <taxon>Neoteleostei</taxon>
        <taxon>Acanthomorphata</taxon>
        <taxon>Eupercaria</taxon>
        <taxon>Tetraodontiformes</taxon>
        <taxon>Tetradontoidea</taxon>
        <taxon>Tetraodontidae</taxon>
        <taxon>Tetraodon</taxon>
    </lineage>
</organism>
<keyword evidence="1" id="KW-1133">Transmembrane helix</keyword>
<reference evidence="2" key="1">
    <citation type="journal article" date="2004" name="Nature">
        <title>Genome duplication in the teleost fish Tetraodon nigroviridis reveals the early vertebrate proto-karyotype.</title>
        <authorList>
            <person name="Jaillon O."/>
            <person name="Aury J.-M."/>
            <person name="Brunet F."/>
            <person name="Petit J.-L."/>
            <person name="Stange-Thomann N."/>
            <person name="Mauceli E."/>
            <person name="Bouneau L."/>
            <person name="Fischer C."/>
            <person name="Ozouf-Costaz C."/>
            <person name="Bernot A."/>
            <person name="Nicaud S."/>
            <person name="Jaffe D."/>
            <person name="Fisher S."/>
            <person name="Lutfalla G."/>
            <person name="Dossat C."/>
            <person name="Segurens B."/>
            <person name="Dasilva C."/>
            <person name="Salanoubat M."/>
            <person name="Levy M."/>
            <person name="Boudet N."/>
            <person name="Castellano S."/>
            <person name="Anthouard V."/>
            <person name="Jubin C."/>
            <person name="Castelli V."/>
            <person name="Katinka M."/>
            <person name="Vacherie B."/>
            <person name="Biemont C."/>
            <person name="Skalli Z."/>
            <person name="Cattolico L."/>
            <person name="Poulain J."/>
            <person name="De Berardinis V."/>
            <person name="Cruaud C."/>
            <person name="Duprat S."/>
            <person name="Brottier P."/>
            <person name="Coutanceau J.-P."/>
            <person name="Gouzy J."/>
            <person name="Parra G."/>
            <person name="Lardier G."/>
            <person name="Chapple C."/>
            <person name="McKernan K.J."/>
            <person name="McEwan P."/>
            <person name="Bosak S."/>
            <person name="Kellis M."/>
            <person name="Volff J.-N."/>
            <person name="Guigo R."/>
            <person name="Zody M.C."/>
            <person name="Mesirov J."/>
            <person name="Lindblad-Toh K."/>
            <person name="Birren B."/>
            <person name="Nusbaum C."/>
            <person name="Kahn D."/>
            <person name="Robinson-Rechavi M."/>
            <person name="Laudet V."/>
            <person name="Schachter V."/>
            <person name="Quetier F."/>
            <person name="Saurin W."/>
            <person name="Scarpelli C."/>
            <person name="Wincker P."/>
            <person name="Lander E.S."/>
            <person name="Weissenbach J."/>
            <person name="Roest Crollius H."/>
        </authorList>
    </citation>
    <scope>NUCLEOTIDE SEQUENCE [LARGE SCALE GENOMIC DNA]</scope>
</reference>
<keyword evidence="1" id="KW-0812">Transmembrane</keyword>
<dbReference type="KEGG" id="tng:GSTEN00014286G001"/>